<dbReference type="InterPro" id="IPR006158">
    <property type="entry name" value="Cobalamin-bd"/>
</dbReference>
<evidence type="ECO:0000256" key="8">
    <source>
        <dbReference type="ARBA" id="ARBA00022603"/>
    </source>
</evidence>
<sequence length="1228" mass="136808">MSTTRDNTHKLEELLQQRILVLDGAMGTMIQRHELTEEDFRGERFAEHSCELQGNNDLLVLTQPDIIEEIHTQYLEAGADIIETNTFSAQRVSMADYDVEDLVYEMNVEAAKVARRAADKVSEQTPDKPRFVAGSMGPTNKTLSLSPDVTDPTYRAISFDELEDAYVEQVRGLIDGGVDLLLIETIFDTLNAKAAVTAIQKVFAEKGVELPLIISVTITDQSGRTLSGQTIEAFWISIEHANPLLVGINCALGPKEMRPHMEALSDIASTYTSCYPNAGLPNEFGEYDESPAEMAEVLREYMAEGWINVVGGCCGTTPDHIAAFAEAAPDYAPREVPEPIPYTHYAGLEPLIVRPDANFVMIGERTNVAGSRRFRRLIKNGEFEEAVAVARGQVEGGANVIDINMDEGLLDSEEAMETFLNIIATEPDIARVPIMIDSSKFSVLEQGLKCVQGKAIVNSLSLKEGEEAFKEQARRVRQFGAAVVVMGFDEEGQATNVERRVDIAKRAYRILTEECGFDGHDILFDPNILTVATGMDEHNEYGVNFIEAVRRIKELFPETKTTGGVSNVSFSFRGNNVVREAIHAAFLYHAIDAGLDSGIVNAGQLTVYDDVEPELLERVEDVLFNRRPDATDRLVEYSEKFKGQTTDRTQVLEWREGSVEERLRHALVHGVDKFIEEDVEEARQQYDEPLDIIEGPLMAGMNVVGDLFGAGKMFLPQVVKSARAMKKAVAVLLPYMEDEQGETREAGTVLLATVKGDVHDIGKNIVGVVLGCNNYRVVDLGVMVAADKILQAAQDEGADFVGLSGLITPSLDEMVHVAKEMQRLEMDVPLLIGGATTSRRHTAVKIAPVYDHPVVHVQDASRVTNVVGSLLNPAKRDEFIQENQSFQERDRALHTGKGGRNLVSLDEARQNRFEVDWREEDIATPAFTGVRTVEKMSLETLADYIDWTPFFFSWELRYPYPQIFEHDDYGEAAKELFENAQRMLADIIENEWLQANGVYGIFPANADGDDILLYTDESRTDVLERLCMLRQQRKPRGEKQKNMCLSDFVAPVDSGLDDYVGAFAVTGGLGIDELVARFDAEHDDYKKIMAKVLSDRLAEAFAEYLHEKVREELGYGKDEELSNEELIAEEYRGIRPAPGYPACPDHTEKGKLWELLDVDERAGIDLTDSYAMHPGGSVSGWYISHPDARYFNVGLLKKDQVEDYAARKGMSVEEAERWLAPNLGYEPE</sequence>
<name>A0A4Y6PQQ0_PERCE</name>
<dbReference type="InterPro" id="IPR050554">
    <property type="entry name" value="Met_Synthase/Corrinoid"/>
</dbReference>
<dbReference type="PROSITE" id="PS51337">
    <property type="entry name" value="B12_BINDING_NTER"/>
    <property type="match status" value="1"/>
</dbReference>
<dbReference type="PROSITE" id="PS51332">
    <property type="entry name" value="B12_BINDING"/>
    <property type="match status" value="1"/>
</dbReference>
<dbReference type="GO" id="GO:0008705">
    <property type="term" value="F:methionine synthase activity"/>
    <property type="evidence" value="ECO:0007669"/>
    <property type="project" value="UniProtKB-UniRule"/>
</dbReference>
<keyword evidence="12 21" id="KW-0949">S-adenosyl-L-methionine</keyword>
<keyword evidence="31" id="KW-1185">Reference proteome</keyword>
<keyword evidence="14" id="KW-0677">Repeat</keyword>
<dbReference type="PROSITE" id="PS50974">
    <property type="entry name" value="ADOMET_ACTIVATION"/>
    <property type="match status" value="1"/>
</dbReference>
<evidence type="ECO:0000256" key="14">
    <source>
        <dbReference type="ARBA" id="ARBA00022737"/>
    </source>
</evidence>
<keyword evidence="17 21" id="KW-0170">Cobalt</keyword>
<evidence type="ECO:0000256" key="9">
    <source>
        <dbReference type="ARBA" id="ARBA00022605"/>
    </source>
</evidence>
<evidence type="ECO:0000259" key="29">
    <source>
        <dbReference type="PROSITE" id="PS51337"/>
    </source>
</evidence>
<dbReference type="Proteomes" id="UP000315995">
    <property type="component" value="Chromosome"/>
</dbReference>
<dbReference type="GO" id="GO:0050667">
    <property type="term" value="P:homocysteine metabolic process"/>
    <property type="evidence" value="ECO:0007669"/>
    <property type="project" value="TreeGrafter"/>
</dbReference>
<dbReference type="InterPro" id="IPR036724">
    <property type="entry name" value="Cobalamin-bd_sf"/>
</dbReference>
<evidence type="ECO:0000256" key="17">
    <source>
        <dbReference type="ARBA" id="ARBA00023285"/>
    </source>
</evidence>
<evidence type="ECO:0000313" key="30">
    <source>
        <dbReference type="EMBL" id="QDG50646.1"/>
    </source>
</evidence>
<dbReference type="PROSITE" id="PS50972">
    <property type="entry name" value="PTERIN_BINDING"/>
    <property type="match status" value="1"/>
</dbReference>
<evidence type="ECO:0000256" key="2">
    <source>
        <dbReference type="ARBA" id="ARBA00001947"/>
    </source>
</evidence>
<keyword evidence="13 21" id="KW-0479">Metal-binding</keyword>
<feature type="binding site" evidence="23">
    <location>
        <position position="804"/>
    </location>
    <ligand>
        <name>methylcob(III)alamin</name>
        <dbReference type="ChEBI" id="CHEBI:28115"/>
    </ligand>
</feature>
<dbReference type="UniPathway" id="UPA00051">
    <property type="reaction ID" value="UER00081"/>
</dbReference>
<protein>
    <recommendedName>
        <fullName evidence="7 20">Methionine synthase</fullName>
        <ecNumber evidence="6 20">2.1.1.13</ecNumber>
    </recommendedName>
    <alternativeName>
        <fullName evidence="19 21">5-methyltetrahydrofolate--homocysteine methyltransferase</fullName>
    </alternativeName>
</protein>
<dbReference type="InterPro" id="IPR011005">
    <property type="entry name" value="Dihydropteroate_synth-like_sf"/>
</dbReference>
<dbReference type="InterPro" id="IPR003726">
    <property type="entry name" value="HCY_dom"/>
</dbReference>
<comment type="cofactor">
    <cofactor evidence="2 21 24">
        <name>Zn(2+)</name>
        <dbReference type="ChEBI" id="CHEBI:29105"/>
    </cofactor>
</comment>
<dbReference type="GO" id="GO:0008270">
    <property type="term" value="F:zinc ion binding"/>
    <property type="evidence" value="ECO:0007669"/>
    <property type="project" value="UniProtKB-UniRule"/>
</dbReference>
<dbReference type="GO" id="GO:0031419">
    <property type="term" value="F:cobalamin binding"/>
    <property type="evidence" value="ECO:0007669"/>
    <property type="project" value="UniProtKB-UniRule"/>
</dbReference>
<feature type="binding site" evidence="23">
    <location>
        <position position="808"/>
    </location>
    <ligand>
        <name>methylcob(III)alamin</name>
        <dbReference type="ChEBI" id="CHEBI:28115"/>
    </ligand>
</feature>
<keyword evidence="16 21" id="KW-0486">Methionine biosynthesis</keyword>
<feature type="binding site" evidence="23">
    <location>
        <position position="860"/>
    </location>
    <ligand>
        <name>methylcob(III)alamin</name>
        <dbReference type="ChEBI" id="CHEBI:28115"/>
    </ligand>
</feature>
<dbReference type="Gene3D" id="1.10.1240.10">
    <property type="entry name" value="Methionine synthase domain"/>
    <property type="match status" value="1"/>
</dbReference>
<dbReference type="EC" id="2.1.1.13" evidence="6 20"/>
<feature type="domain" description="B12-binding" evidence="28">
    <location>
        <begin position="746"/>
        <end position="881"/>
    </location>
</feature>
<dbReference type="InterPro" id="IPR037010">
    <property type="entry name" value="VitB12-dep_Met_synth_activ_sf"/>
</dbReference>
<dbReference type="GO" id="GO:0005829">
    <property type="term" value="C:cytosol"/>
    <property type="evidence" value="ECO:0007669"/>
    <property type="project" value="TreeGrafter"/>
</dbReference>
<dbReference type="Pfam" id="PF02607">
    <property type="entry name" value="B12-binding_2"/>
    <property type="match status" value="1"/>
</dbReference>
<organism evidence="30 31">
    <name type="scientific">Persicimonas caeni</name>
    <dbReference type="NCBI Taxonomy" id="2292766"/>
    <lineage>
        <taxon>Bacteria</taxon>
        <taxon>Deltaproteobacteria</taxon>
        <taxon>Bradymonadales</taxon>
        <taxon>Bradymonadaceae</taxon>
        <taxon>Persicimonas</taxon>
    </lineage>
</organism>
<dbReference type="Pfam" id="PF00809">
    <property type="entry name" value="Pterin_bind"/>
    <property type="match status" value="1"/>
</dbReference>
<dbReference type="NCBIfam" id="TIGR02082">
    <property type="entry name" value="metH"/>
    <property type="match status" value="1"/>
</dbReference>
<comment type="cofactor">
    <cofactor evidence="3 21 22">
        <name>methylcob(III)alamin</name>
        <dbReference type="ChEBI" id="CHEBI:28115"/>
    </cofactor>
</comment>
<evidence type="ECO:0000256" key="22">
    <source>
        <dbReference type="PIRSR" id="PIRSR000381-1"/>
    </source>
</evidence>
<comment type="function">
    <text evidence="18 21">Catalyzes the transfer of a methyl group from methyl-cobalamin to homocysteine, yielding enzyme-bound cob(I)alamin and methionine. Subsequently, remethylates the cofactor using methyltetrahydrofolate.</text>
</comment>
<feature type="domain" description="Hcy-binding" evidence="25">
    <location>
        <begin position="8"/>
        <end position="328"/>
    </location>
</feature>
<evidence type="ECO:0000259" key="26">
    <source>
        <dbReference type="PROSITE" id="PS50972"/>
    </source>
</evidence>
<dbReference type="InterPro" id="IPR011822">
    <property type="entry name" value="MetH"/>
</dbReference>
<feature type="binding site" evidence="22 24">
    <location>
        <position position="313"/>
    </location>
    <ligand>
        <name>Zn(2+)</name>
        <dbReference type="ChEBI" id="CHEBI:29105"/>
    </ligand>
</feature>
<dbReference type="InterPro" id="IPR036594">
    <property type="entry name" value="Meth_synthase_dom"/>
</dbReference>
<gene>
    <name evidence="30" type="primary">metH</name>
    <name evidence="30" type="ORF">FIV42_07845</name>
</gene>
<dbReference type="Gene3D" id="3.40.50.280">
    <property type="entry name" value="Cobalamin-binding domain"/>
    <property type="match status" value="1"/>
</dbReference>
<evidence type="ECO:0000256" key="3">
    <source>
        <dbReference type="ARBA" id="ARBA00001956"/>
    </source>
</evidence>
<comment type="pathway">
    <text evidence="4 21">Amino-acid biosynthesis; L-methionine biosynthesis via de novo pathway; L-methionine from L-homocysteine (MetH route): step 1/1.</text>
</comment>
<evidence type="ECO:0000259" key="27">
    <source>
        <dbReference type="PROSITE" id="PS50974"/>
    </source>
</evidence>
<evidence type="ECO:0000256" key="15">
    <source>
        <dbReference type="ARBA" id="ARBA00022833"/>
    </source>
</evidence>
<dbReference type="OrthoDB" id="9803687at2"/>
<dbReference type="Gene3D" id="1.10.288.10">
    <property type="entry name" value="Cobalamin-dependent Methionine Synthase, domain 2"/>
    <property type="match status" value="1"/>
</dbReference>
<dbReference type="SUPFAM" id="SSF47644">
    <property type="entry name" value="Methionine synthase domain"/>
    <property type="match status" value="1"/>
</dbReference>
<dbReference type="FunFam" id="3.20.20.330:FF:000001">
    <property type="entry name" value="Methionine synthase"/>
    <property type="match status" value="1"/>
</dbReference>
<dbReference type="Gene3D" id="3.20.20.330">
    <property type="entry name" value="Homocysteine-binding-like domain"/>
    <property type="match status" value="1"/>
</dbReference>
<evidence type="ECO:0000259" key="25">
    <source>
        <dbReference type="PROSITE" id="PS50970"/>
    </source>
</evidence>
<evidence type="ECO:0000256" key="21">
    <source>
        <dbReference type="PIRNR" id="PIRNR000381"/>
    </source>
</evidence>
<feature type="binding site" description="axial binding residue" evidence="22">
    <location>
        <position position="759"/>
    </location>
    <ligand>
        <name>methylcob(III)alamin</name>
        <dbReference type="ChEBI" id="CHEBI:28115"/>
    </ligand>
    <ligandPart>
        <name>Co</name>
        <dbReference type="ChEBI" id="CHEBI:27638"/>
    </ligandPart>
</feature>
<dbReference type="PANTHER" id="PTHR45833:SF1">
    <property type="entry name" value="METHIONINE SYNTHASE"/>
    <property type="match status" value="1"/>
</dbReference>
<feature type="domain" description="Pterin-binding" evidence="26">
    <location>
        <begin position="359"/>
        <end position="620"/>
    </location>
</feature>
<dbReference type="InterPro" id="IPR033706">
    <property type="entry name" value="Met_synthase_B12-bd"/>
</dbReference>
<dbReference type="PANTHER" id="PTHR45833">
    <property type="entry name" value="METHIONINE SYNTHASE"/>
    <property type="match status" value="1"/>
</dbReference>
<dbReference type="SMART" id="SM01018">
    <property type="entry name" value="B12-binding_2"/>
    <property type="match status" value="1"/>
</dbReference>
<dbReference type="FunFam" id="3.20.20.20:FF:000002">
    <property type="entry name" value="Methionine synthase"/>
    <property type="match status" value="1"/>
</dbReference>
<evidence type="ECO:0000256" key="23">
    <source>
        <dbReference type="PIRSR" id="PIRSR000381-2"/>
    </source>
</evidence>
<dbReference type="Gene3D" id="3.10.196.10">
    <property type="entry name" value="Vitamin B12-dependent methionine synthase, activation domain"/>
    <property type="match status" value="1"/>
</dbReference>
<comment type="similarity">
    <text evidence="5">Belongs to the vitamin-B12 dependent methionine synthase family.</text>
</comment>
<dbReference type="AlphaFoldDB" id="A0A4Y6PQQ0"/>
<dbReference type="GO" id="GO:0032259">
    <property type="term" value="P:methylation"/>
    <property type="evidence" value="ECO:0007669"/>
    <property type="project" value="UniProtKB-KW"/>
</dbReference>
<keyword evidence="10 21" id="KW-0846">Cobalamin</keyword>
<comment type="catalytic activity">
    <reaction evidence="1 21">
        <text>(6S)-5-methyl-5,6,7,8-tetrahydrofolate + L-homocysteine = (6S)-5,6,7,8-tetrahydrofolate + L-methionine</text>
        <dbReference type="Rhea" id="RHEA:11172"/>
        <dbReference type="ChEBI" id="CHEBI:18608"/>
        <dbReference type="ChEBI" id="CHEBI:57453"/>
        <dbReference type="ChEBI" id="CHEBI:57844"/>
        <dbReference type="ChEBI" id="CHEBI:58199"/>
        <dbReference type="EC" id="2.1.1.13"/>
    </reaction>
</comment>
<feature type="binding site" evidence="23">
    <location>
        <position position="1135"/>
    </location>
    <ligand>
        <name>S-adenosyl-L-methionine</name>
        <dbReference type="ChEBI" id="CHEBI:59789"/>
    </ligand>
</feature>
<dbReference type="Pfam" id="PF02310">
    <property type="entry name" value="B12-binding"/>
    <property type="match status" value="1"/>
</dbReference>
<dbReference type="FunFam" id="3.40.50.280:FF:000001">
    <property type="entry name" value="Methionine synthase"/>
    <property type="match status" value="1"/>
</dbReference>
<keyword evidence="9 21" id="KW-0028">Amino-acid biosynthesis</keyword>
<evidence type="ECO:0000256" key="20">
    <source>
        <dbReference type="NCBIfam" id="TIGR02082"/>
    </source>
</evidence>
<evidence type="ECO:0000256" key="4">
    <source>
        <dbReference type="ARBA" id="ARBA00005178"/>
    </source>
</evidence>
<evidence type="ECO:0000256" key="13">
    <source>
        <dbReference type="ARBA" id="ARBA00022723"/>
    </source>
</evidence>
<accession>A0A4Y6PQQ0</accession>
<dbReference type="GO" id="GO:0046653">
    <property type="term" value="P:tetrahydrofolate metabolic process"/>
    <property type="evidence" value="ECO:0007669"/>
    <property type="project" value="TreeGrafter"/>
</dbReference>
<feature type="domain" description="B12-binding N-terminal" evidence="29">
    <location>
        <begin position="650"/>
        <end position="744"/>
    </location>
</feature>
<dbReference type="RefSeq" id="WP_141197138.1">
    <property type="nucleotide sequence ID" value="NZ_CP041186.1"/>
</dbReference>
<keyword evidence="8 21" id="KW-0489">Methyltransferase</keyword>
<feature type="binding site" evidence="22 24">
    <location>
        <position position="314"/>
    </location>
    <ligand>
        <name>Zn(2+)</name>
        <dbReference type="ChEBI" id="CHEBI:29105"/>
    </ligand>
</feature>
<dbReference type="Gene3D" id="3.20.20.20">
    <property type="entry name" value="Dihydropteroate synthase-like"/>
    <property type="match status" value="1"/>
</dbReference>
<proteinExistence type="inferred from homology"/>
<feature type="binding site" evidence="23">
    <location>
        <position position="946"/>
    </location>
    <ligand>
        <name>S-adenosyl-L-methionine</name>
        <dbReference type="ChEBI" id="CHEBI:59789"/>
    </ligand>
</feature>
<dbReference type="Pfam" id="PF02965">
    <property type="entry name" value="Met_synt_B12"/>
    <property type="match status" value="1"/>
</dbReference>
<evidence type="ECO:0000256" key="11">
    <source>
        <dbReference type="ARBA" id="ARBA00022679"/>
    </source>
</evidence>
<dbReference type="SUPFAM" id="SSF51717">
    <property type="entry name" value="Dihydropteroate synthetase-like"/>
    <property type="match status" value="1"/>
</dbReference>
<reference evidence="30 31" key="1">
    <citation type="submission" date="2019-06" db="EMBL/GenBank/DDBJ databases">
        <title>Persicimonas caeni gen. nov., sp. nov., a predatory bacterium isolated from solar saltern.</title>
        <authorList>
            <person name="Wang S."/>
        </authorList>
    </citation>
    <scope>NUCLEOTIDE SEQUENCE [LARGE SCALE GENOMIC DNA]</scope>
    <source>
        <strain evidence="30 31">YN101</strain>
    </source>
</reference>
<dbReference type="PROSITE" id="PS50970">
    <property type="entry name" value="HCY"/>
    <property type="match status" value="1"/>
</dbReference>
<feature type="binding site" evidence="23">
    <location>
        <begin position="756"/>
        <end position="760"/>
    </location>
    <ligand>
        <name>methylcob(III)alamin</name>
        <dbReference type="ChEBI" id="CHEBI:28115"/>
    </ligand>
</feature>
<dbReference type="InterPro" id="IPR003759">
    <property type="entry name" value="Cbl-bd_cap"/>
</dbReference>
<dbReference type="SUPFAM" id="SSF82282">
    <property type="entry name" value="Homocysteine S-methyltransferase"/>
    <property type="match status" value="1"/>
</dbReference>
<dbReference type="InterPro" id="IPR036589">
    <property type="entry name" value="HCY_dom_sf"/>
</dbReference>
<feature type="binding site" evidence="22 24">
    <location>
        <position position="250"/>
    </location>
    <ligand>
        <name>Zn(2+)</name>
        <dbReference type="ChEBI" id="CHEBI:29105"/>
    </ligand>
</feature>
<dbReference type="SUPFAM" id="SSF56507">
    <property type="entry name" value="Methionine synthase activation domain-like"/>
    <property type="match status" value="1"/>
</dbReference>
<dbReference type="EMBL" id="CP041186">
    <property type="protein sequence ID" value="QDG50646.1"/>
    <property type="molecule type" value="Genomic_DNA"/>
</dbReference>
<keyword evidence="11 21" id="KW-0808">Transferase</keyword>
<feature type="binding site" evidence="23">
    <location>
        <position position="694"/>
    </location>
    <ligand>
        <name>methylcob(III)alamin</name>
        <dbReference type="ChEBI" id="CHEBI:28115"/>
    </ligand>
</feature>
<evidence type="ECO:0000256" key="16">
    <source>
        <dbReference type="ARBA" id="ARBA00023167"/>
    </source>
</evidence>
<evidence type="ECO:0000256" key="10">
    <source>
        <dbReference type="ARBA" id="ARBA00022628"/>
    </source>
</evidence>
<evidence type="ECO:0000256" key="1">
    <source>
        <dbReference type="ARBA" id="ARBA00001700"/>
    </source>
</evidence>
<evidence type="ECO:0000256" key="6">
    <source>
        <dbReference type="ARBA" id="ARBA00012032"/>
    </source>
</evidence>
<feature type="binding site" evidence="23">
    <location>
        <begin position="1190"/>
        <end position="1191"/>
    </location>
    <ligand>
        <name>S-adenosyl-L-methionine</name>
        <dbReference type="ChEBI" id="CHEBI:59789"/>
    </ligand>
</feature>
<dbReference type="PIRSF" id="PIRSF000381">
    <property type="entry name" value="MetH"/>
    <property type="match status" value="1"/>
</dbReference>
<evidence type="ECO:0000256" key="5">
    <source>
        <dbReference type="ARBA" id="ARBA00010398"/>
    </source>
</evidence>
<dbReference type="InterPro" id="IPR004223">
    <property type="entry name" value="VitB12-dep_Met_synth_activ_dom"/>
</dbReference>
<dbReference type="Pfam" id="PF02574">
    <property type="entry name" value="S-methyl_trans"/>
    <property type="match status" value="1"/>
</dbReference>
<dbReference type="NCBIfam" id="NF007024">
    <property type="entry name" value="PRK09490.1"/>
    <property type="match status" value="1"/>
</dbReference>
<evidence type="ECO:0000259" key="28">
    <source>
        <dbReference type="PROSITE" id="PS51332"/>
    </source>
</evidence>
<evidence type="ECO:0000256" key="12">
    <source>
        <dbReference type="ARBA" id="ARBA00022691"/>
    </source>
</evidence>
<evidence type="ECO:0000256" key="19">
    <source>
        <dbReference type="ARBA" id="ARBA00031040"/>
    </source>
</evidence>
<evidence type="ECO:0000313" key="31">
    <source>
        <dbReference type="Proteomes" id="UP000315995"/>
    </source>
</evidence>
<dbReference type="FunFam" id="1.10.1240.10:FF:000001">
    <property type="entry name" value="Methionine synthase"/>
    <property type="match status" value="1"/>
</dbReference>
<dbReference type="CDD" id="cd02069">
    <property type="entry name" value="methionine_synthase_B12_BD"/>
    <property type="match status" value="1"/>
</dbReference>
<accession>A0A5B8Y3I1</accession>
<dbReference type="InterPro" id="IPR000489">
    <property type="entry name" value="Pterin-binding_dom"/>
</dbReference>
<evidence type="ECO:0000256" key="18">
    <source>
        <dbReference type="ARBA" id="ARBA00025552"/>
    </source>
</evidence>
<keyword evidence="15 21" id="KW-0862">Zinc</keyword>
<comment type="domain">
    <text evidence="21">Modular enzyme with four functionally distinct domains. The isolated Hcy-binding domain catalyzes methyl transfer from free methylcobalamin to homocysteine. The Hcy-binding domain in association with the pterin-binding domain catalyzes the methylation of cob(I)alamin by methyltetrahydrofolate and the methylation of homocysteine. The B12-binding domain binds the cofactor. The AdoMet activation domain binds S-adenosyl-L-methionine. Under aerobic conditions cob(I)alamin can be converted to inactive cob(II)alamin. Reductive methylation by S-adenosyl-L-methionine and flavodoxin regenerates methylcobalamin.</text>
</comment>
<dbReference type="CDD" id="cd00740">
    <property type="entry name" value="MeTr"/>
    <property type="match status" value="1"/>
</dbReference>
<dbReference type="SUPFAM" id="SSF52242">
    <property type="entry name" value="Cobalamin (vitamin B12)-binding domain"/>
    <property type="match status" value="1"/>
</dbReference>
<evidence type="ECO:0000256" key="7">
    <source>
        <dbReference type="ARBA" id="ARBA00013998"/>
    </source>
</evidence>
<evidence type="ECO:0000256" key="24">
    <source>
        <dbReference type="PROSITE-ProRule" id="PRU00333"/>
    </source>
</evidence>
<feature type="domain" description="AdoMet activation" evidence="27">
    <location>
        <begin position="896"/>
        <end position="1228"/>
    </location>
</feature>